<sequence>MPSGEPLVAGSAIASTAPKVSDFNDEYNNAGTRNNESIPSGSEHFQSGVIESREQAEPDITSEHFQPLPLPEILQSRSEHSQLPAQQPDELLPRLQQAKSDGSALESVLARSESPGPPDITRAHSDNLQATFHRSELRLSSRSGGFLRDRSARNSSGALSPKHPSSAAFAGPSSTSRRSSRRDNFNQRVVYINDPGRTNEKFDLAGNQIRTSKYTWYSFLPRNLYEQFHRIAYVYFLIIVILNQIPQLAVFGRTASLFPLIFVLLITAIKDGYEDWGRHRSDREENNRTALVLEGDRYESKKWKHIQVGEMLKVHANELVPCDMVLLATSDPTGLAYIQTINLDGESNLKTRYALQATIKRHPEQGPISGTLICEHPNRNIYEFSAYMNFEDDDIALGPTNLILRGCELKNTSWVIGVVIYAGQETKAMLNSSGPPSKRSRLEQQMNRETLWLSFFLLVICLVGGIGMAAWVARHDSQLNSFPFYMKSGNYYKFYGFGGEGVFDFLSCIIVFQIMIPISLYISLELVRLGQSFFMIRDIEMFHFEANRPFQCLALNINEDLGQIGYVFSDKTGTLTQNKMEFHTASIDGTNYNNAIVTVEPIGTVEVEGEIENIETVKGIFSMPNSRLFINFGHGKTFGALYYLLNLKFLKHLTVAKSFLQKEFPFRCFRRMHDEMSELLGKRAWRPKVGAKVDPKLVELLQSSSDTEERKAVHDYLLVLAACNTVVPTRVIKSSTGQLEMQVASAGETAPGFIEYQGESPDEQALVSVAASYGYTLLERTSASIVIDILGDIQRFEVLGVHEFDSVRKRMSVVVECPDKSIKLLVKGADTSMLDIVVRPLVEIHDSSATGDDIPLEEKHRAEVYYATMKHLDQYAREGLRTLVVGVKTLESEEVDIWRRQYVKASTSLDDRQELMQTAASLVEKNLTLLGATGIEDKLQDGVPETIASLRDAGIKVWVLTGDKQETAISIGFSCLLLTNDMELVIINENSKESCKEAILSAKARYRILAPQRRKFWWSQNSVKDVNGLTSMSRSANGNQTPEQTTVELMGISKHYAGEPLALIIDGNSLVHALSDDLEQELFELATACKVVLCCRVAPYQKAGIVSLVKRRADEMTLAIGDGANDVAMIQMADVGVGISGQEGRQAVMASDFAIGQFRFLNRLLLVHGHWNYQRLAYMVLYNFYRNAVFVMMLFWYILYEAFSPQSALFDWNLVFYSLIYTSVPTIVVGILDKDVSQKTLLRFPALYGSGQRDEGYNQLLFWLTMLDTLWQSLVLFYVPFFTYRQCDVDIWSLGSLWIIAVVLLVNLHLAMDVRNWTWITHVAIWGSILATYVCLFILDSITATDFLPHYWVIYHIIGSGRYWLDKILILVVALLPRFCCVLIRQRVWPTDIQIAREAEILHGTHSNRYSSLKTA</sequence>
<reference evidence="2" key="1">
    <citation type="journal article" date="2024" name="Proc. Natl. Acad. Sci. U.S.A.">
        <title>Extraordinary preservation of gene collinearity over three hundred million years revealed in homosporous lycophytes.</title>
        <authorList>
            <person name="Li C."/>
            <person name="Wickell D."/>
            <person name="Kuo L.Y."/>
            <person name="Chen X."/>
            <person name="Nie B."/>
            <person name="Liao X."/>
            <person name="Peng D."/>
            <person name="Ji J."/>
            <person name="Jenkins J."/>
            <person name="Williams M."/>
            <person name="Shu S."/>
            <person name="Plott C."/>
            <person name="Barry K."/>
            <person name="Rajasekar S."/>
            <person name="Grimwood J."/>
            <person name="Han X."/>
            <person name="Sun S."/>
            <person name="Hou Z."/>
            <person name="He W."/>
            <person name="Dai G."/>
            <person name="Sun C."/>
            <person name="Schmutz J."/>
            <person name="Leebens-Mack J.H."/>
            <person name="Li F.W."/>
            <person name="Wang L."/>
        </authorList>
    </citation>
    <scope>NUCLEOTIDE SEQUENCE [LARGE SCALE GENOMIC DNA]</scope>
    <source>
        <strain evidence="2">cv. PW_Plant_1</strain>
    </source>
</reference>
<gene>
    <name evidence="1" type="ORF">O6H91_17G086000</name>
</gene>
<dbReference type="Proteomes" id="UP001162992">
    <property type="component" value="Chromosome 17"/>
</dbReference>
<evidence type="ECO:0000313" key="1">
    <source>
        <dbReference type="EMBL" id="KAJ7526184.1"/>
    </source>
</evidence>
<organism evidence="1 2">
    <name type="scientific">Diphasiastrum complanatum</name>
    <name type="common">Issler's clubmoss</name>
    <name type="synonym">Lycopodium complanatum</name>
    <dbReference type="NCBI Taxonomy" id="34168"/>
    <lineage>
        <taxon>Eukaryota</taxon>
        <taxon>Viridiplantae</taxon>
        <taxon>Streptophyta</taxon>
        <taxon>Embryophyta</taxon>
        <taxon>Tracheophyta</taxon>
        <taxon>Lycopodiopsida</taxon>
        <taxon>Lycopodiales</taxon>
        <taxon>Lycopodiaceae</taxon>
        <taxon>Lycopodioideae</taxon>
        <taxon>Diphasiastrum</taxon>
    </lineage>
</organism>
<proteinExistence type="predicted"/>
<accession>A0ACC2B8V4</accession>
<name>A0ACC2B8V4_DIPCM</name>
<comment type="caution">
    <text evidence="1">The sequence shown here is derived from an EMBL/GenBank/DDBJ whole genome shotgun (WGS) entry which is preliminary data.</text>
</comment>
<keyword evidence="2" id="KW-1185">Reference proteome</keyword>
<evidence type="ECO:0000313" key="2">
    <source>
        <dbReference type="Proteomes" id="UP001162992"/>
    </source>
</evidence>
<dbReference type="EMBL" id="CM055108">
    <property type="protein sequence ID" value="KAJ7526184.1"/>
    <property type="molecule type" value="Genomic_DNA"/>
</dbReference>
<protein>
    <submittedName>
        <fullName evidence="1">Uncharacterized protein</fullName>
    </submittedName>
</protein>